<evidence type="ECO:0000313" key="2">
    <source>
        <dbReference type="EMBL" id="KAF7365257.1"/>
    </source>
</evidence>
<accession>A0A8H6YUR6</accession>
<evidence type="ECO:0000259" key="1">
    <source>
        <dbReference type="Pfam" id="PF13417"/>
    </source>
</evidence>
<protein>
    <submittedName>
        <fullName evidence="2">GST N-terminal domain-containing protein</fullName>
    </submittedName>
</protein>
<organism evidence="2 3">
    <name type="scientific">Mycena venus</name>
    <dbReference type="NCBI Taxonomy" id="2733690"/>
    <lineage>
        <taxon>Eukaryota</taxon>
        <taxon>Fungi</taxon>
        <taxon>Dikarya</taxon>
        <taxon>Basidiomycota</taxon>
        <taxon>Agaricomycotina</taxon>
        <taxon>Agaricomycetes</taxon>
        <taxon>Agaricomycetidae</taxon>
        <taxon>Agaricales</taxon>
        <taxon>Marasmiineae</taxon>
        <taxon>Mycenaceae</taxon>
        <taxon>Mycena</taxon>
    </lineage>
</organism>
<sequence>MTKTLYGFDASIWTAVTELAVAELGYKDGEITFKAVNVLEGENFAPAFIQLALPVLESDGKVYTSTAAVVACLVRDAPVKVKVGTTAIINTIHEEKFDPNFALFLARNEDELAAKRAALPGTFPALPATFLANRQALLEKYVHDPDFDVAPFKAFYEAKLAQNTGMLALFTGTESAPERAAFFATSQAHFDAVKKAVFEVFPGFLPESGFIGGAVPGEDDFHAGAWFTRIAAIHGAKTADEGLAMFEKAYGAPVPAKVAAYWDAWTARPSWKKVYAKWLH</sequence>
<dbReference type="EMBL" id="JACAZI010000003">
    <property type="protein sequence ID" value="KAF7365257.1"/>
    <property type="molecule type" value="Genomic_DNA"/>
</dbReference>
<gene>
    <name evidence="2" type="ORF">MVEN_00397500</name>
</gene>
<reference evidence="2" key="1">
    <citation type="submission" date="2020-05" db="EMBL/GenBank/DDBJ databases">
        <title>Mycena genomes resolve the evolution of fungal bioluminescence.</title>
        <authorList>
            <person name="Tsai I.J."/>
        </authorList>
    </citation>
    <scope>NUCLEOTIDE SEQUENCE</scope>
    <source>
        <strain evidence="2">CCC161011</strain>
    </source>
</reference>
<proteinExistence type="predicted"/>
<comment type="caution">
    <text evidence="2">The sequence shown here is derived from an EMBL/GenBank/DDBJ whole genome shotgun (WGS) entry which is preliminary data.</text>
</comment>
<evidence type="ECO:0000313" key="3">
    <source>
        <dbReference type="Proteomes" id="UP000620124"/>
    </source>
</evidence>
<dbReference type="Proteomes" id="UP000620124">
    <property type="component" value="Unassembled WGS sequence"/>
</dbReference>
<dbReference type="Pfam" id="PF13417">
    <property type="entry name" value="GST_N_3"/>
    <property type="match status" value="1"/>
</dbReference>
<dbReference type="InterPro" id="IPR004045">
    <property type="entry name" value="Glutathione_S-Trfase_N"/>
</dbReference>
<keyword evidence="3" id="KW-1185">Reference proteome</keyword>
<dbReference type="AlphaFoldDB" id="A0A8H6YUR6"/>
<name>A0A8H6YUR6_9AGAR</name>
<dbReference type="OrthoDB" id="412788at2759"/>
<feature type="domain" description="GST N-terminal" evidence="1">
    <location>
        <begin position="5"/>
        <end position="77"/>
    </location>
</feature>